<gene>
    <name evidence="2" type="ORF">BpHYR1_051798</name>
</gene>
<sequence>MSKREAALKSLETLSNNDDTQSIASDNDDVDFLEEFDEVDADVDDDSKERKRKSFLKKKWTNQRVVDSIESTIKRRNPDRRPSQGLLKFGRLFPGRSDTQKLKDAEIQLKDSYSLRPTSKMVVYTGLQNLQLCVATVQTRVE</sequence>
<feature type="region of interest" description="Disordered" evidence="1">
    <location>
        <begin position="1"/>
        <end position="29"/>
    </location>
</feature>
<feature type="compositionally biased region" description="Polar residues" evidence="1">
    <location>
        <begin position="12"/>
        <end position="25"/>
    </location>
</feature>
<reference evidence="2 3" key="1">
    <citation type="journal article" date="2018" name="Sci. Rep.">
        <title>Genomic signatures of local adaptation to the degree of environmental predictability in rotifers.</title>
        <authorList>
            <person name="Franch-Gras L."/>
            <person name="Hahn C."/>
            <person name="Garcia-Roger E.M."/>
            <person name="Carmona M.J."/>
            <person name="Serra M."/>
            <person name="Gomez A."/>
        </authorList>
    </citation>
    <scope>NUCLEOTIDE SEQUENCE [LARGE SCALE GENOMIC DNA]</scope>
    <source>
        <strain evidence="2">HYR1</strain>
    </source>
</reference>
<organism evidence="2 3">
    <name type="scientific">Brachionus plicatilis</name>
    <name type="common">Marine rotifer</name>
    <name type="synonym">Brachionus muelleri</name>
    <dbReference type="NCBI Taxonomy" id="10195"/>
    <lineage>
        <taxon>Eukaryota</taxon>
        <taxon>Metazoa</taxon>
        <taxon>Spiralia</taxon>
        <taxon>Gnathifera</taxon>
        <taxon>Rotifera</taxon>
        <taxon>Eurotatoria</taxon>
        <taxon>Monogononta</taxon>
        <taxon>Pseudotrocha</taxon>
        <taxon>Ploima</taxon>
        <taxon>Brachionidae</taxon>
        <taxon>Brachionus</taxon>
    </lineage>
</organism>
<dbReference type="EMBL" id="REGN01012359">
    <property type="protein sequence ID" value="RMZ95621.1"/>
    <property type="molecule type" value="Genomic_DNA"/>
</dbReference>
<evidence type="ECO:0000256" key="1">
    <source>
        <dbReference type="SAM" id="MobiDB-lite"/>
    </source>
</evidence>
<comment type="caution">
    <text evidence="2">The sequence shown here is derived from an EMBL/GenBank/DDBJ whole genome shotgun (WGS) entry which is preliminary data.</text>
</comment>
<evidence type="ECO:0000313" key="3">
    <source>
        <dbReference type="Proteomes" id="UP000276133"/>
    </source>
</evidence>
<dbReference type="AlphaFoldDB" id="A0A3M7P947"/>
<name>A0A3M7P947_BRAPC</name>
<keyword evidence="3" id="KW-1185">Reference proteome</keyword>
<dbReference type="Proteomes" id="UP000276133">
    <property type="component" value="Unassembled WGS sequence"/>
</dbReference>
<proteinExistence type="predicted"/>
<accession>A0A3M7P947</accession>
<protein>
    <submittedName>
        <fullName evidence="2">Uncharacterized protein</fullName>
    </submittedName>
</protein>
<evidence type="ECO:0000313" key="2">
    <source>
        <dbReference type="EMBL" id="RMZ95621.1"/>
    </source>
</evidence>